<keyword evidence="1" id="KW-0540">Nuclease</keyword>
<keyword evidence="8" id="KW-0808">Transferase</keyword>
<evidence type="ECO:0000256" key="5">
    <source>
        <dbReference type="ARBA" id="ARBA00022842"/>
    </source>
</evidence>
<evidence type="ECO:0000256" key="4">
    <source>
        <dbReference type="ARBA" id="ARBA00022801"/>
    </source>
</evidence>
<dbReference type="InterPro" id="IPR036397">
    <property type="entry name" value="RNaseH_sf"/>
</dbReference>
<proteinExistence type="predicted"/>
<keyword evidence="6" id="KW-0229">DNA integration</keyword>
<evidence type="ECO:0000256" key="6">
    <source>
        <dbReference type="ARBA" id="ARBA00022908"/>
    </source>
</evidence>
<dbReference type="InterPro" id="IPR012337">
    <property type="entry name" value="RNaseH-like_sf"/>
</dbReference>
<dbReference type="PANTHER" id="PTHR42648">
    <property type="entry name" value="TRANSPOSASE, PUTATIVE-RELATED"/>
    <property type="match status" value="1"/>
</dbReference>
<dbReference type="AlphaFoldDB" id="A0AAW2TDH4"/>
<comment type="caution">
    <text evidence="11">The sequence shown here is derived from an EMBL/GenBank/DDBJ whole genome shotgun (WGS) entry which is preliminary data.</text>
</comment>
<protein>
    <submittedName>
        <fullName evidence="11">Retrovirus-related Pol polyprotein from transposon TNT 1-94</fullName>
    </submittedName>
</protein>
<reference evidence="11" key="2">
    <citation type="journal article" date="2024" name="Plant">
        <title>Genomic evolution and insights into agronomic trait innovations of Sesamum species.</title>
        <authorList>
            <person name="Miao H."/>
            <person name="Wang L."/>
            <person name="Qu L."/>
            <person name="Liu H."/>
            <person name="Sun Y."/>
            <person name="Le M."/>
            <person name="Wang Q."/>
            <person name="Wei S."/>
            <person name="Zheng Y."/>
            <person name="Lin W."/>
            <person name="Duan Y."/>
            <person name="Cao H."/>
            <person name="Xiong S."/>
            <person name="Wang X."/>
            <person name="Wei L."/>
            <person name="Li C."/>
            <person name="Ma Q."/>
            <person name="Ju M."/>
            <person name="Zhao R."/>
            <person name="Li G."/>
            <person name="Mu C."/>
            <person name="Tian Q."/>
            <person name="Mei H."/>
            <person name="Zhang T."/>
            <person name="Gao T."/>
            <person name="Zhang H."/>
        </authorList>
    </citation>
    <scope>NUCLEOTIDE SEQUENCE</scope>
    <source>
        <strain evidence="11">KEN1</strain>
    </source>
</reference>
<dbReference type="SUPFAM" id="SSF53098">
    <property type="entry name" value="Ribonuclease H-like"/>
    <property type="match status" value="1"/>
</dbReference>
<dbReference type="InterPro" id="IPR039537">
    <property type="entry name" value="Retrotran_Ty1/copia-like"/>
</dbReference>
<dbReference type="Gene3D" id="3.30.420.10">
    <property type="entry name" value="Ribonuclease H-like superfamily/Ribonuclease H"/>
    <property type="match status" value="1"/>
</dbReference>
<sequence>MEMRNKIFPLTMPPANEHALKVDDAELSTLWHLRYGHLHNQALILLKEKNMVKGLPSIKKSATICEGCIYGKMHKLPFSKTSWRASAPLELVHSDICGPMQTPTPGNKRYFILFIDDYTRHMWIYFLNQKSEAFSTFLKFKAQAERESGFLIKTLRMDRGGEFLYNPFLDYCKDNGIKRQLTASYTP</sequence>
<organism evidence="11">
    <name type="scientific">Sesamum latifolium</name>
    <dbReference type="NCBI Taxonomy" id="2727402"/>
    <lineage>
        <taxon>Eukaryota</taxon>
        <taxon>Viridiplantae</taxon>
        <taxon>Streptophyta</taxon>
        <taxon>Embryophyta</taxon>
        <taxon>Tracheophyta</taxon>
        <taxon>Spermatophyta</taxon>
        <taxon>Magnoliopsida</taxon>
        <taxon>eudicotyledons</taxon>
        <taxon>Gunneridae</taxon>
        <taxon>Pentapetalae</taxon>
        <taxon>asterids</taxon>
        <taxon>lamiids</taxon>
        <taxon>Lamiales</taxon>
        <taxon>Pedaliaceae</taxon>
        <taxon>Sesamum</taxon>
    </lineage>
</organism>
<evidence type="ECO:0000259" key="10">
    <source>
        <dbReference type="PROSITE" id="PS50994"/>
    </source>
</evidence>
<gene>
    <name evidence="11" type="ORF">Slati_4279800</name>
</gene>
<keyword evidence="4" id="KW-0378">Hydrolase</keyword>
<evidence type="ECO:0000256" key="3">
    <source>
        <dbReference type="ARBA" id="ARBA00022759"/>
    </source>
</evidence>
<evidence type="ECO:0000256" key="2">
    <source>
        <dbReference type="ARBA" id="ARBA00022723"/>
    </source>
</evidence>
<dbReference type="PANTHER" id="PTHR42648:SF11">
    <property type="entry name" value="TRANSPOSON TY4-P GAG-POL POLYPROTEIN"/>
    <property type="match status" value="1"/>
</dbReference>
<dbReference type="GO" id="GO:0003676">
    <property type="term" value="F:nucleic acid binding"/>
    <property type="evidence" value="ECO:0007669"/>
    <property type="project" value="InterPro"/>
</dbReference>
<evidence type="ECO:0000256" key="9">
    <source>
        <dbReference type="ARBA" id="ARBA00023172"/>
    </source>
</evidence>
<feature type="domain" description="Integrase catalytic" evidence="10">
    <location>
        <begin position="84"/>
        <end position="187"/>
    </location>
</feature>
<keyword evidence="8" id="KW-0548">Nucleotidyltransferase</keyword>
<evidence type="ECO:0000256" key="1">
    <source>
        <dbReference type="ARBA" id="ARBA00022722"/>
    </source>
</evidence>
<keyword evidence="3" id="KW-0255">Endonuclease</keyword>
<name>A0AAW2TDH4_9LAMI</name>
<dbReference type="GO" id="GO:0015074">
    <property type="term" value="P:DNA integration"/>
    <property type="evidence" value="ECO:0007669"/>
    <property type="project" value="UniProtKB-KW"/>
</dbReference>
<dbReference type="PROSITE" id="PS50994">
    <property type="entry name" value="INTEGRASE"/>
    <property type="match status" value="1"/>
</dbReference>
<dbReference type="GO" id="GO:0003964">
    <property type="term" value="F:RNA-directed DNA polymerase activity"/>
    <property type="evidence" value="ECO:0007669"/>
    <property type="project" value="UniProtKB-KW"/>
</dbReference>
<reference evidence="11" key="1">
    <citation type="submission" date="2020-06" db="EMBL/GenBank/DDBJ databases">
        <authorList>
            <person name="Li T."/>
            <person name="Hu X."/>
            <person name="Zhang T."/>
            <person name="Song X."/>
            <person name="Zhang H."/>
            <person name="Dai N."/>
            <person name="Sheng W."/>
            <person name="Hou X."/>
            <person name="Wei L."/>
        </authorList>
    </citation>
    <scope>NUCLEOTIDE SEQUENCE</scope>
    <source>
        <strain evidence="11">KEN1</strain>
        <tissue evidence="11">Leaf</tissue>
    </source>
</reference>
<evidence type="ECO:0000256" key="7">
    <source>
        <dbReference type="ARBA" id="ARBA00022918"/>
    </source>
</evidence>
<keyword evidence="7" id="KW-0695">RNA-directed DNA polymerase</keyword>
<dbReference type="GO" id="GO:0046872">
    <property type="term" value="F:metal ion binding"/>
    <property type="evidence" value="ECO:0007669"/>
    <property type="project" value="UniProtKB-KW"/>
</dbReference>
<keyword evidence="8" id="KW-0239">DNA-directed DNA polymerase</keyword>
<dbReference type="GO" id="GO:0004519">
    <property type="term" value="F:endonuclease activity"/>
    <property type="evidence" value="ECO:0007669"/>
    <property type="project" value="UniProtKB-KW"/>
</dbReference>
<dbReference type="Pfam" id="PF13976">
    <property type="entry name" value="gag_pre-integrs"/>
    <property type="match status" value="1"/>
</dbReference>
<keyword evidence="9" id="KW-0233">DNA recombination</keyword>
<dbReference type="GO" id="GO:0016787">
    <property type="term" value="F:hydrolase activity"/>
    <property type="evidence" value="ECO:0007669"/>
    <property type="project" value="UniProtKB-KW"/>
</dbReference>
<dbReference type="Pfam" id="PF00665">
    <property type="entry name" value="rve"/>
    <property type="match status" value="1"/>
</dbReference>
<evidence type="ECO:0000256" key="8">
    <source>
        <dbReference type="ARBA" id="ARBA00022932"/>
    </source>
</evidence>
<dbReference type="GO" id="GO:0006310">
    <property type="term" value="P:DNA recombination"/>
    <property type="evidence" value="ECO:0007669"/>
    <property type="project" value="UniProtKB-KW"/>
</dbReference>
<dbReference type="InterPro" id="IPR025724">
    <property type="entry name" value="GAG-pre-integrase_dom"/>
</dbReference>
<keyword evidence="5" id="KW-0460">Magnesium</keyword>
<dbReference type="InterPro" id="IPR001584">
    <property type="entry name" value="Integrase_cat-core"/>
</dbReference>
<keyword evidence="2" id="KW-0479">Metal-binding</keyword>
<evidence type="ECO:0000313" key="11">
    <source>
        <dbReference type="EMBL" id="KAL0402499.1"/>
    </source>
</evidence>
<dbReference type="GO" id="GO:0003887">
    <property type="term" value="F:DNA-directed DNA polymerase activity"/>
    <property type="evidence" value="ECO:0007669"/>
    <property type="project" value="UniProtKB-KW"/>
</dbReference>
<dbReference type="EMBL" id="JACGWN010000015">
    <property type="protein sequence ID" value="KAL0402499.1"/>
    <property type="molecule type" value="Genomic_DNA"/>
</dbReference>
<accession>A0AAW2TDH4</accession>